<keyword evidence="5" id="KW-0560">Oxidoreductase</keyword>
<dbReference type="Pfam" id="PF01266">
    <property type="entry name" value="DAO"/>
    <property type="match status" value="1"/>
</dbReference>
<evidence type="ECO:0000256" key="5">
    <source>
        <dbReference type="ARBA" id="ARBA00023002"/>
    </source>
</evidence>
<dbReference type="SUPFAM" id="SSF51971">
    <property type="entry name" value="Nucleotide-binding domain"/>
    <property type="match status" value="1"/>
</dbReference>
<keyword evidence="3" id="KW-0285">Flavoprotein</keyword>
<dbReference type="PROSITE" id="PS51257">
    <property type="entry name" value="PROKAR_LIPOPROTEIN"/>
    <property type="match status" value="1"/>
</dbReference>
<feature type="binding site" evidence="9">
    <location>
        <position position="201"/>
    </location>
    <ligand>
        <name>FAD</name>
        <dbReference type="ChEBI" id="CHEBI:57692"/>
    </ligand>
</feature>
<feature type="binding site" evidence="9">
    <location>
        <position position="304"/>
    </location>
    <ligand>
        <name>D-dopa</name>
        <dbReference type="ChEBI" id="CHEBI:149689"/>
    </ligand>
</feature>
<dbReference type="PIRSF" id="PIRSF000189">
    <property type="entry name" value="D-aa_oxidase"/>
    <property type="match status" value="1"/>
</dbReference>
<evidence type="ECO:0000256" key="3">
    <source>
        <dbReference type="ARBA" id="ARBA00022630"/>
    </source>
</evidence>
<dbReference type="AlphaFoldDB" id="A0A9D1UL31"/>
<feature type="binding site" evidence="9">
    <location>
        <begin position="337"/>
        <end position="342"/>
    </location>
    <ligand>
        <name>FAD</name>
        <dbReference type="ChEBI" id="CHEBI:57692"/>
    </ligand>
</feature>
<comment type="cofactor">
    <cofactor evidence="1 9">
        <name>FAD</name>
        <dbReference type="ChEBI" id="CHEBI:57692"/>
    </cofactor>
</comment>
<comment type="similarity">
    <text evidence="2">Belongs to the DAMOX/DASOX family.</text>
</comment>
<protein>
    <recommendedName>
        <fullName evidence="7">D-amino-acid oxidase</fullName>
        <ecNumber evidence="6">1.4.3.3</ecNumber>
    </recommendedName>
</protein>
<evidence type="ECO:0000256" key="10">
    <source>
        <dbReference type="SAM" id="Coils"/>
    </source>
</evidence>
<reference evidence="12" key="1">
    <citation type="journal article" date="2021" name="PeerJ">
        <title>Extensive microbial diversity within the chicken gut microbiome revealed by metagenomics and culture.</title>
        <authorList>
            <person name="Gilroy R."/>
            <person name="Ravi A."/>
            <person name="Getino M."/>
            <person name="Pursley I."/>
            <person name="Horton D.L."/>
            <person name="Alikhan N.F."/>
            <person name="Baker D."/>
            <person name="Gharbi K."/>
            <person name="Hall N."/>
            <person name="Watson M."/>
            <person name="Adriaenssens E.M."/>
            <person name="Foster-Nyarko E."/>
            <person name="Jarju S."/>
            <person name="Secka A."/>
            <person name="Antonio M."/>
            <person name="Oren A."/>
            <person name="Chaudhuri R.R."/>
            <person name="La Ragione R."/>
            <person name="Hildebrand F."/>
            <person name="Pallen M.J."/>
        </authorList>
    </citation>
    <scope>NUCLEOTIDE SEQUENCE</scope>
    <source>
        <strain evidence="12">CHK32-1732</strain>
    </source>
</reference>
<dbReference type="InterPro" id="IPR023209">
    <property type="entry name" value="DAO"/>
</dbReference>
<keyword evidence="4 9" id="KW-0274">FAD</keyword>
<feature type="domain" description="FAD dependent oxidoreductase" evidence="11">
    <location>
        <begin position="4"/>
        <end position="354"/>
    </location>
</feature>
<gene>
    <name evidence="12" type="ORF">H9870_09545</name>
</gene>
<sequence>MTQRITVIGAGVIGLSCAHELAEAGHEVTVVADRGPGDTVSTVAGGLWFPYRSEKSELADHLLERSLTRFAELADLAEQAEAAAEDEDNDLDEDSAALIDFDDDVPPVLMSRGTVRERLDPPDRDWIDPVSSVLGDDSVELVPGGVTATLPMINTPAYLAWLMDVCRVAGVAFTWRTVESLESLVLDIGTAERPDAVVLCTGIRGGELLGGDDEVTPIRGQLILMANGEGENKLTEWITDTDDVDAQVYVLPRGEDVVVGGVSEVDSWDDQPNAETAEAILDRAETLVPELKELPIIGHGAGLRPGRTTIRLGHLTDDEVPGGLPYGVPVIAAYGHGGAGVTLSWGTAERVAELVGAL</sequence>
<keyword evidence="10" id="KW-0175">Coiled coil</keyword>
<feature type="coiled-coil region" evidence="10">
    <location>
        <begin position="70"/>
        <end position="97"/>
    </location>
</feature>
<organism evidence="12 13">
    <name type="scientific">Candidatus Corynebacterium avicola</name>
    <dbReference type="NCBI Taxonomy" id="2838527"/>
    <lineage>
        <taxon>Bacteria</taxon>
        <taxon>Bacillati</taxon>
        <taxon>Actinomycetota</taxon>
        <taxon>Actinomycetes</taxon>
        <taxon>Mycobacteriales</taxon>
        <taxon>Corynebacteriaceae</taxon>
        <taxon>Corynebacterium</taxon>
    </lineage>
</organism>
<feature type="binding site" evidence="9">
    <location>
        <position position="178"/>
    </location>
    <ligand>
        <name>FAD</name>
        <dbReference type="ChEBI" id="CHEBI:57692"/>
    </ligand>
</feature>
<dbReference type="PANTHER" id="PTHR11530:SF11">
    <property type="entry name" value="D-ASPARTATE OXIDASE"/>
    <property type="match status" value="1"/>
</dbReference>
<feature type="binding site" evidence="9">
    <location>
        <position position="249"/>
    </location>
    <ligand>
        <name>D-dopa</name>
        <dbReference type="ChEBI" id="CHEBI:149689"/>
    </ligand>
</feature>
<dbReference type="SUPFAM" id="SSF54373">
    <property type="entry name" value="FAD-linked reductases, C-terminal domain"/>
    <property type="match status" value="1"/>
</dbReference>
<comment type="caution">
    <text evidence="12">The sequence shown here is derived from an EMBL/GenBank/DDBJ whole genome shotgun (WGS) entry which is preliminary data.</text>
</comment>
<name>A0A9D1UL31_9CORY</name>
<dbReference type="EMBL" id="DXGC01000077">
    <property type="protein sequence ID" value="HIW91889.1"/>
    <property type="molecule type" value="Genomic_DNA"/>
</dbReference>
<comment type="catalytic activity">
    <reaction evidence="8">
        <text>a D-alpha-amino acid + O2 + H2O = a 2-oxocarboxylate + H2O2 + NH4(+)</text>
        <dbReference type="Rhea" id="RHEA:21816"/>
        <dbReference type="ChEBI" id="CHEBI:15377"/>
        <dbReference type="ChEBI" id="CHEBI:15379"/>
        <dbReference type="ChEBI" id="CHEBI:16240"/>
        <dbReference type="ChEBI" id="CHEBI:28938"/>
        <dbReference type="ChEBI" id="CHEBI:35179"/>
        <dbReference type="ChEBI" id="CHEBI:59871"/>
        <dbReference type="EC" id="1.4.3.3"/>
    </reaction>
    <physiologicalReaction direction="left-to-right" evidence="8">
        <dbReference type="Rhea" id="RHEA:21817"/>
    </physiologicalReaction>
</comment>
<evidence type="ECO:0000256" key="7">
    <source>
        <dbReference type="ARBA" id="ARBA00039751"/>
    </source>
</evidence>
<dbReference type="Proteomes" id="UP000824190">
    <property type="component" value="Unassembled WGS sequence"/>
</dbReference>
<dbReference type="Gene3D" id="3.30.9.10">
    <property type="entry name" value="D-Amino Acid Oxidase, subunit A, domain 2"/>
    <property type="match status" value="1"/>
</dbReference>
<feature type="binding site" evidence="9">
    <location>
        <position position="338"/>
    </location>
    <ligand>
        <name>D-dopa</name>
        <dbReference type="ChEBI" id="CHEBI:149689"/>
    </ligand>
</feature>
<evidence type="ECO:0000256" key="1">
    <source>
        <dbReference type="ARBA" id="ARBA00001974"/>
    </source>
</evidence>
<dbReference type="GO" id="GO:0003884">
    <property type="term" value="F:D-amino-acid oxidase activity"/>
    <property type="evidence" value="ECO:0007669"/>
    <property type="project" value="UniProtKB-EC"/>
</dbReference>
<evidence type="ECO:0000256" key="6">
    <source>
        <dbReference type="ARBA" id="ARBA00039101"/>
    </source>
</evidence>
<reference evidence="12" key="2">
    <citation type="submission" date="2021-04" db="EMBL/GenBank/DDBJ databases">
        <authorList>
            <person name="Gilroy R."/>
        </authorList>
    </citation>
    <scope>NUCLEOTIDE SEQUENCE</scope>
    <source>
        <strain evidence="12">CHK32-1732</strain>
    </source>
</reference>
<proteinExistence type="inferred from homology"/>
<evidence type="ECO:0000259" key="11">
    <source>
        <dbReference type="Pfam" id="PF01266"/>
    </source>
</evidence>
<evidence type="ECO:0000256" key="2">
    <source>
        <dbReference type="ARBA" id="ARBA00006730"/>
    </source>
</evidence>
<evidence type="ECO:0000313" key="13">
    <source>
        <dbReference type="Proteomes" id="UP000824190"/>
    </source>
</evidence>
<evidence type="ECO:0000256" key="4">
    <source>
        <dbReference type="ARBA" id="ARBA00022827"/>
    </source>
</evidence>
<dbReference type="EC" id="1.4.3.3" evidence="6"/>
<evidence type="ECO:0000313" key="12">
    <source>
        <dbReference type="EMBL" id="HIW91889.1"/>
    </source>
</evidence>
<evidence type="ECO:0000256" key="8">
    <source>
        <dbReference type="ARBA" id="ARBA00049547"/>
    </source>
</evidence>
<dbReference type="GO" id="GO:0071949">
    <property type="term" value="F:FAD binding"/>
    <property type="evidence" value="ECO:0007669"/>
    <property type="project" value="InterPro"/>
</dbReference>
<dbReference type="InterPro" id="IPR006076">
    <property type="entry name" value="FAD-dep_OxRdtase"/>
</dbReference>
<dbReference type="GO" id="GO:0005737">
    <property type="term" value="C:cytoplasm"/>
    <property type="evidence" value="ECO:0007669"/>
    <property type="project" value="TreeGrafter"/>
</dbReference>
<dbReference type="PANTHER" id="PTHR11530">
    <property type="entry name" value="D-AMINO ACID OXIDASE"/>
    <property type="match status" value="1"/>
</dbReference>
<dbReference type="Gene3D" id="3.40.50.720">
    <property type="entry name" value="NAD(P)-binding Rossmann-like Domain"/>
    <property type="match status" value="1"/>
</dbReference>
<evidence type="ECO:0000256" key="9">
    <source>
        <dbReference type="PIRSR" id="PIRSR000189-1"/>
    </source>
</evidence>
<accession>A0A9D1UL31</accession>
<feature type="binding site" evidence="9">
    <location>
        <begin position="33"/>
        <end position="34"/>
    </location>
    <ligand>
        <name>FAD</name>
        <dbReference type="ChEBI" id="CHEBI:57692"/>
    </ligand>
</feature>
<dbReference type="GO" id="GO:0019478">
    <property type="term" value="P:D-amino acid catabolic process"/>
    <property type="evidence" value="ECO:0007669"/>
    <property type="project" value="TreeGrafter"/>
</dbReference>